<dbReference type="PANTHER" id="PTHR10742:SF386">
    <property type="entry name" value="LYSINE-SPECIFIC HISTONE DEMETHYLASE 1A"/>
    <property type="match status" value="1"/>
</dbReference>
<gene>
    <name evidence="7" type="ORF">PR048_002073</name>
</gene>
<keyword evidence="4" id="KW-0274">FAD</keyword>
<name>A0ABQ9IJ53_9NEOP</name>
<evidence type="ECO:0000256" key="3">
    <source>
        <dbReference type="ARBA" id="ARBA00023002"/>
    </source>
</evidence>
<dbReference type="InterPro" id="IPR036188">
    <property type="entry name" value="FAD/NAD-bd_sf"/>
</dbReference>
<keyword evidence="4" id="KW-0539">Nucleus</keyword>
<keyword evidence="4" id="KW-0678">Repressor</keyword>
<dbReference type="Pfam" id="PF04433">
    <property type="entry name" value="SWIRM"/>
    <property type="match status" value="1"/>
</dbReference>
<evidence type="ECO:0000313" key="8">
    <source>
        <dbReference type="Proteomes" id="UP001159363"/>
    </source>
</evidence>
<dbReference type="PANTHER" id="PTHR10742">
    <property type="entry name" value="FLAVIN MONOAMINE OXIDASE"/>
    <property type="match status" value="1"/>
</dbReference>
<dbReference type="Gene3D" id="3.50.50.60">
    <property type="entry name" value="FAD/NAD(P)-binding domain"/>
    <property type="match status" value="2"/>
</dbReference>
<comment type="similarity">
    <text evidence="2 4">Belongs to the flavin monoamine oxidase family.</text>
</comment>
<dbReference type="Pfam" id="PF01593">
    <property type="entry name" value="Amino_oxidase"/>
    <property type="match status" value="1"/>
</dbReference>
<keyword evidence="4" id="KW-0805">Transcription regulation</keyword>
<comment type="caution">
    <text evidence="7">The sequence shown here is derived from an EMBL/GenBank/DDBJ whole genome shotgun (WGS) entry which is preliminary data.</text>
</comment>
<sequence length="768" mass="85057">MDVQHKVGNAHSADSRPNGVVDMDGIVEEGRRMSLRKKLRTEQNEVDNKSSNNHMSESVEKVSGNNATAPSSGPKAETSVPCEEDSNHGDLTGLEGAAFQSRLPYDKMTDHEARCFEDLDTSSLRISRTFLYIRNKLLHLWLENPKHQLVSEKALKHIDAPYNNDKQLVYRIHAYLERHGCINFGVFKRVKSLPQKKLGKVIVIGAGIAGLAAARQLVQFGMDVVVLEARDRVGGRIATFRKSSYIADLGAMVVTGLGGNPIAVLSKQINMELHKIHQKCPLYDSTGAVVPKEMDELVEREFNRLLETTSYLSHEMKFNTVGGKPVSLGQALEWVIKLQEINVKRKQIQHLKMVTELQEKLKGNQQQLLALKEKIIQIDKVQKESNDSKAVKDITQDFSMRSIQRDMSKACQEWDQLLEQQKEIEGKLQELEASPPSDVYLSSRDRQILDWHFANLEYANATPLTNLSLENWDQDDDFEFTGSHLAVRNGYACVPYALSEGLEVKLQHAVKQIRYDKDGVEVTTSNSRTGSGPATFHGDVVLVTLPLGVLKVAVDSAGQTQNVVQFSPPLPEWKTQAIQSLGYGNLNKVVLCFDRVFWDPNTHLFGHVGSTTPSRGELFLFWNLYRTPVLLTLVAGDAAAIMENVSDDVIVGRCIAVLKGIFGNGVPTPKETVVTRWSADSWSRGSYSYMAVGSSGKDYDTLATPVSAAVEGDVTSVLPTVFFAGEHTIKNYPATVHGAFLSGLREAARIANQLAGIPYALNSNSARN</sequence>
<accession>A0ABQ9IJ53</accession>
<evidence type="ECO:0000256" key="2">
    <source>
        <dbReference type="ARBA" id="ARBA00005995"/>
    </source>
</evidence>
<protein>
    <recommendedName>
        <fullName evidence="4">Lysine-specific histone demethylase</fullName>
        <ecNumber evidence="4">1.14.99.66</ecNumber>
    </recommendedName>
</protein>
<dbReference type="SUPFAM" id="SSF54373">
    <property type="entry name" value="FAD-linked reductases, C-terminal domain"/>
    <property type="match status" value="1"/>
</dbReference>
<keyword evidence="4" id="KW-0804">Transcription</keyword>
<dbReference type="Gene3D" id="3.90.660.10">
    <property type="match status" value="1"/>
</dbReference>
<dbReference type="Gene3D" id="1.10.10.10">
    <property type="entry name" value="Winged helix-like DNA-binding domain superfamily/Winged helix DNA-binding domain"/>
    <property type="match status" value="1"/>
</dbReference>
<dbReference type="InterPro" id="IPR007526">
    <property type="entry name" value="SWIRM"/>
</dbReference>
<evidence type="ECO:0000313" key="7">
    <source>
        <dbReference type="EMBL" id="KAJ8896728.1"/>
    </source>
</evidence>
<evidence type="ECO:0000256" key="5">
    <source>
        <dbReference type="SAM" id="MobiDB-lite"/>
    </source>
</evidence>
<evidence type="ECO:0000256" key="1">
    <source>
        <dbReference type="ARBA" id="ARBA00004123"/>
    </source>
</evidence>
<dbReference type="EMBL" id="JARBHB010000001">
    <property type="protein sequence ID" value="KAJ8896728.1"/>
    <property type="molecule type" value="Genomic_DNA"/>
</dbReference>
<dbReference type="PIRSF" id="PIRSF038051">
    <property type="entry name" value="Histone_Lys-demethylase"/>
    <property type="match status" value="1"/>
</dbReference>
<comment type="subcellular location">
    <subcellularLocation>
        <location evidence="1 4">Nucleus</location>
    </subcellularLocation>
</comment>
<dbReference type="PROSITE" id="PS50934">
    <property type="entry name" value="SWIRM"/>
    <property type="match status" value="1"/>
</dbReference>
<dbReference type="InterPro" id="IPR002937">
    <property type="entry name" value="Amino_oxidase"/>
</dbReference>
<keyword evidence="3 4" id="KW-0560">Oxidoreductase</keyword>
<feature type="domain" description="SWIRM" evidence="6">
    <location>
        <begin position="94"/>
        <end position="193"/>
    </location>
</feature>
<comment type="catalytic activity">
    <reaction evidence="4">
        <text>N(6),N(6)-dimethyl-L-lysyl(4)-[histone H3] + 2 A + 2 H2O = L-lysyl(4)-[histone H3] + 2 formaldehyde + 2 AH2</text>
        <dbReference type="Rhea" id="RHEA:60244"/>
        <dbReference type="Rhea" id="RHEA-COMP:15540"/>
        <dbReference type="Rhea" id="RHEA-COMP:15547"/>
        <dbReference type="ChEBI" id="CHEBI:13193"/>
        <dbReference type="ChEBI" id="CHEBI:15377"/>
        <dbReference type="ChEBI" id="CHEBI:16842"/>
        <dbReference type="ChEBI" id="CHEBI:17499"/>
        <dbReference type="ChEBI" id="CHEBI:29969"/>
        <dbReference type="ChEBI" id="CHEBI:61976"/>
        <dbReference type="EC" id="1.14.99.66"/>
    </reaction>
</comment>
<dbReference type="InterPro" id="IPR050281">
    <property type="entry name" value="Flavin_monoamine_oxidase"/>
</dbReference>
<comment type="function">
    <text evidence="4">Histone demethylase that specifically demethylates 'Lys-4' of histone H3, a specific tag for epigenetic transcriptional activation, thereby acting as a corepressor. Acts by oxidizing the substrate by FAD to generate the corresponding imine that is subsequently hydrolyzed. Demethylates both mono- and di-methylated 'Lys-4' of histone H3.</text>
</comment>
<dbReference type="InterPro" id="IPR009057">
    <property type="entry name" value="Homeodomain-like_sf"/>
</dbReference>
<evidence type="ECO:0000256" key="4">
    <source>
        <dbReference type="PIRNR" id="PIRNR038051"/>
    </source>
</evidence>
<evidence type="ECO:0000259" key="6">
    <source>
        <dbReference type="PROSITE" id="PS50934"/>
    </source>
</evidence>
<keyword evidence="4" id="KW-0285">Flavoprotein</keyword>
<dbReference type="InterPro" id="IPR036388">
    <property type="entry name" value="WH-like_DNA-bd_sf"/>
</dbReference>
<dbReference type="InterPro" id="IPR017366">
    <property type="entry name" value="Hist_Lys-spec_deMease"/>
</dbReference>
<keyword evidence="4" id="KW-0156">Chromatin regulator</keyword>
<dbReference type="SUPFAM" id="SSF51905">
    <property type="entry name" value="FAD/NAD(P)-binding domain"/>
    <property type="match status" value="1"/>
</dbReference>
<comment type="cofactor">
    <cofactor evidence="4">
        <name>FAD</name>
        <dbReference type="ChEBI" id="CHEBI:57692"/>
    </cofactor>
</comment>
<dbReference type="Gene3D" id="1.10.287.80">
    <property type="entry name" value="ATP synthase, gamma subunit, helix hairpin domain"/>
    <property type="match status" value="1"/>
</dbReference>
<feature type="region of interest" description="Disordered" evidence="5">
    <location>
        <begin position="1"/>
        <end position="93"/>
    </location>
</feature>
<dbReference type="EC" id="1.14.99.66" evidence="4"/>
<organism evidence="7 8">
    <name type="scientific">Dryococelus australis</name>
    <dbReference type="NCBI Taxonomy" id="614101"/>
    <lineage>
        <taxon>Eukaryota</taxon>
        <taxon>Metazoa</taxon>
        <taxon>Ecdysozoa</taxon>
        <taxon>Arthropoda</taxon>
        <taxon>Hexapoda</taxon>
        <taxon>Insecta</taxon>
        <taxon>Pterygota</taxon>
        <taxon>Neoptera</taxon>
        <taxon>Polyneoptera</taxon>
        <taxon>Phasmatodea</taxon>
        <taxon>Verophasmatodea</taxon>
        <taxon>Anareolatae</taxon>
        <taxon>Phasmatidae</taxon>
        <taxon>Eurycanthinae</taxon>
        <taxon>Dryococelus</taxon>
    </lineage>
</organism>
<keyword evidence="8" id="KW-1185">Reference proteome</keyword>
<dbReference type="Proteomes" id="UP001159363">
    <property type="component" value="Chromosome 1"/>
</dbReference>
<dbReference type="SUPFAM" id="SSF46689">
    <property type="entry name" value="Homeodomain-like"/>
    <property type="match status" value="1"/>
</dbReference>
<proteinExistence type="inferred from homology"/>
<reference evidence="7 8" key="1">
    <citation type="submission" date="2023-02" db="EMBL/GenBank/DDBJ databases">
        <title>LHISI_Scaffold_Assembly.</title>
        <authorList>
            <person name="Stuart O.P."/>
            <person name="Cleave R."/>
            <person name="Magrath M.J.L."/>
            <person name="Mikheyev A.S."/>
        </authorList>
    </citation>
    <scope>NUCLEOTIDE SEQUENCE [LARGE SCALE GENOMIC DNA]</scope>
    <source>
        <strain evidence="7">Daus_M_001</strain>
        <tissue evidence="7">Leg muscle</tissue>
    </source>
</reference>